<reference evidence="1 2" key="1">
    <citation type="journal article" date="2022" name="Int. J. Syst. Evol. Microbiol.">
        <title>Miniphocaeibacter halophilus sp. nov., an ammonium-tolerant acetate-producing bacterium isolated from a biogas system.</title>
        <authorList>
            <person name="Schnurer A."/>
            <person name="Singh A."/>
            <person name="Bi S."/>
            <person name="Qiao W."/>
            <person name="Westerholm M."/>
        </authorList>
    </citation>
    <scope>NUCLEOTIDE SEQUENCE [LARGE SCALE GENOMIC DNA]</scope>
    <source>
        <strain evidence="1 2">AMB_01</strain>
    </source>
</reference>
<keyword evidence="2" id="KW-1185">Reference proteome</keyword>
<evidence type="ECO:0000313" key="1">
    <source>
        <dbReference type="EMBL" id="QQK07531.1"/>
    </source>
</evidence>
<name>A0AC61MSW0_9FIRM</name>
<accession>A0AC61MSW0</accession>
<dbReference type="EMBL" id="CP066744">
    <property type="protein sequence ID" value="QQK07531.1"/>
    <property type="molecule type" value="Genomic_DNA"/>
</dbReference>
<sequence>MFFKELLNLTTLKIQKNNVKINNEIIHIKTNNFIDNENTLNIIDGNSFNKLKDVKGNYLIYNCNKEISLNQNINYIVTNLDNCYEIVDIVNECLYKHNNFLFLVYDIIANNRGIDELLKIFKKEYNSNVCILSNNKKLVYNIFDFNKVNDIFSLKISKKASSRVFGYLAFENVDEKLHDSIDKVSGITSIYIYTCINEFINSKDKFYDTLKNLSLNNFTDEDAQILKIINWNINDQYKLYNLKLEGGLFKYRDMFVHGNKFILDYPMYLYSIIVNNNLLILLNESNLNSDKIKTNIQNYIDKYNLDYSTIYLRKNLLNFYKAYELTKYIIDNNLNIKENIDLNLDKLIFSMSLSNDFIEMAIPEEVIALKNYDKDKNSELLKTLYYYLIEERSLIKASKQMDVHRNSIVYRINKVNELVDIDLEKSTSRQNILIALEILDKLNPGLIK</sequence>
<protein>
    <submittedName>
        <fullName evidence="1">Helix-turn-helix domain-containing protein</fullName>
    </submittedName>
</protein>
<proteinExistence type="predicted"/>
<evidence type="ECO:0000313" key="2">
    <source>
        <dbReference type="Proteomes" id="UP000595814"/>
    </source>
</evidence>
<gene>
    <name evidence="1" type="ORF">JFY71_09555</name>
</gene>
<dbReference type="Proteomes" id="UP000595814">
    <property type="component" value="Chromosome"/>
</dbReference>
<organism evidence="1 2">
    <name type="scientific">Miniphocaeibacter halophilus</name>
    <dbReference type="NCBI Taxonomy" id="2931922"/>
    <lineage>
        <taxon>Bacteria</taxon>
        <taxon>Bacillati</taxon>
        <taxon>Bacillota</taxon>
        <taxon>Tissierellia</taxon>
        <taxon>Tissierellales</taxon>
        <taxon>Peptoniphilaceae</taxon>
        <taxon>Miniphocaeibacter</taxon>
    </lineage>
</organism>